<gene>
    <name evidence="1" type="ORF">MGWOODY_XGa2043</name>
</gene>
<evidence type="ECO:0000313" key="1">
    <source>
        <dbReference type="EMBL" id="CUS52089.1"/>
    </source>
</evidence>
<dbReference type="PANTHER" id="PTHR37466">
    <property type="entry name" value="SLR1628 PROTEIN"/>
    <property type="match status" value="1"/>
</dbReference>
<proteinExistence type="predicted"/>
<accession>A0A160TR41</accession>
<evidence type="ECO:0008006" key="2">
    <source>
        <dbReference type="Google" id="ProtNLM"/>
    </source>
</evidence>
<protein>
    <recommendedName>
        <fullName evidence="2">DUF2237 domain-containing protein</fullName>
    </recommendedName>
</protein>
<dbReference type="InterPro" id="IPR018714">
    <property type="entry name" value="DUF2237"/>
</dbReference>
<dbReference type="Gene3D" id="3.30.56.110">
    <property type="entry name" value="Protein of unknown function DUF2237"/>
    <property type="match status" value="1"/>
</dbReference>
<dbReference type="EMBL" id="CZRL01000075">
    <property type="protein sequence ID" value="CUS52089.1"/>
    <property type="molecule type" value="Genomic_DNA"/>
</dbReference>
<dbReference type="PANTHER" id="PTHR37466:SF1">
    <property type="entry name" value="SLR1628 PROTEIN"/>
    <property type="match status" value="1"/>
</dbReference>
<dbReference type="Pfam" id="PF09996">
    <property type="entry name" value="DUF2237"/>
    <property type="match status" value="1"/>
</dbReference>
<reference evidence="1" key="1">
    <citation type="submission" date="2015-10" db="EMBL/GenBank/DDBJ databases">
        <authorList>
            <person name="Gilbert D.G."/>
        </authorList>
    </citation>
    <scope>NUCLEOTIDE SEQUENCE</scope>
</reference>
<sequence>MRQDDKTAAVDMTEARNVLGEPLAICSESPKTGFYRDGCCRTGPDDLGTHAVCVQMSEEFLEFSRARGNDLSTPRPEFGFPGLKSGDRWCLCAQRWQEAHEAGLAPRVVLTATDEAALRYVALDDLKSKSLDLS</sequence>
<name>A0A160TR41_9ZZZZ</name>
<organism evidence="1">
    <name type="scientific">hydrothermal vent metagenome</name>
    <dbReference type="NCBI Taxonomy" id="652676"/>
    <lineage>
        <taxon>unclassified sequences</taxon>
        <taxon>metagenomes</taxon>
        <taxon>ecological metagenomes</taxon>
    </lineage>
</organism>
<dbReference type="AlphaFoldDB" id="A0A160TR41"/>